<protein>
    <submittedName>
        <fullName evidence="1">Uncharacterized protein</fullName>
    </submittedName>
</protein>
<organism evidence="1">
    <name type="scientific">Vibrio coralliilyticus</name>
    <dbReference type="NCBI Taxonomy" id="190893"/>
    <lineage>
        <taxon>Bacteria</taxon>
        <taxon>Pseudomonadati</taxon>
        <taxon>Pseudomonadota</taxon>
        <taxon>Gammaproteobacteria</taxon>
        <taxon>Vibrionales</taxon>
        <taxon>Vibrionaceae</taxon>
        <taxon>Vibrio</taxon>
    </lineage>
</organism>
<dbReference type="AlphaFoldDB" id="A0A837GB55"/>
<evidence type="ECO:0000313" key="1">
    <source>
        <dbReference type="EMBL" id="KJY77509.1"/>
    </source>
</evidence>
<dbReference type="EMBL" id="JXXR01000001">
    <property type="protein sequence ID" value="KJY77509.1"/>
    <property type="molecule type" value="Genomic_DNA"/>
</dbReference>
<sequence length="112" mass="12617">MGEVIQFLPMILISLFMIIWGGAWVIARWRLALIFVIFGLAVYAINTYTKTVIAIVLTTTVTLKYLELRDKGKPSFLDAVFWGIKITSIVLIVGFGISTIISELGQHYSYKD</sequence>
<comment type="caution">
    <text evidence="1">The sequence shown here is derived from an EMBL/GenBank/DDBJ whole genome shotgun (WGS) entry which is preliminary data.</text>
</comment>
<gene>
    <name evidence="1" type="ORF">TW71_00285</name>
</gene>
<accession>A0A837GB55</accession>
<proteinExistence type="predicted"/>
<reference evidence="1" key="1">
    <citation type="journal article" date="2015" name="BMC Genomics">
        <title>Genome mining reveals unlocked bioactive potential of marine Gram-negative bacteria.</title>
        <authorList>
            <person name="Machado H."/>
            <person name="Sonnenschein E.C."/>
            <person name="Melchiorsen J."/>
            <person name="Gram L."/>
        </authorList>
    </citation>
    <scope>NUCLEOTIDE SEQUENCE</scope>
    <source>
        <strain evidence="1">S2052</strain>
    </source>
</reference>
<dbReference type="RefSeq" id="WP_045984594.1">
    <property type="nucleotide sequence ID" value="NZ_CP063051.1"/>
</dbReference>
<name>A0A837GB55_9VIBR</name>